<dbReference type="InterPro" id="IPR011333">
    <property type="entry name" value="SKP1/BTB/POZ_sf"/>
</dbReference>
<dbReference type="InterPro" id="IPR011705">
    <property type="entry name" value="BACK"/>
</dbReference>
<gene>
    <name evidence="2" type="ORF">PECUL_23A002909</name>
</gene>
<evidence type="ECO:0000259" key="1">
    <source>
        <dbReference type="SMART" id="SM00875"/>
    </source>
</evidence>
<sequence>MLINGEEYSDVTFILENKKFPAHRVILVARDEREDVILEFLRLAHRYGFPELKDSTSEHLWMILKIQKVCIIYYVANLHLLSKLTSTCCMFMDRNAQDVITSEGFLSLLKGALVFQALMQWSKHNPKKNHTEIMVAVRPPLMSLTQLLKVLKLLSPDSILMPSKQCCYHLRMCQHDRGIQLMLECLAEWRHQELRLGFWLHMSPAVLGCHCCSALYDRIDHTANKVFHCVHFESSGQTVTQKEDCNKESTSSNENHYMPQGIRAVNADSLQLLTDQNGRAI</sequence>
<dbReference type="EMBL" id="OW240913">
    <property type="protein sequence ID" value="CAH2253951.1"/>
    <property type="molecule type" value="Genomic_DNA"/>
</dbReference>
<dbReference type="GO" id="GO:0008344">
    <property type="term" value="P:adult locomotory behavior"/>
    <property type="evidence" value="ECO:0007669"/>
    <property type="project" value="TreeGrafter"/>
</dbReference>
<feature type="domain" description="BACK" evidence="1">
    <location>
        <begin position="70"/>
        <end position="152"/>
    </location>
</feature>
<dbReference type="Pfam" id="PF00651">
    <property type="entry name" value="BTB"/>
    <property type="match status" value="1"/>
</dbReference>
<dbReference type="GO" id="GO:0005737">
    <property type="term" value="C:cytoplasm"/>
    <property type="evidence" value="ECO:0007669"/>
    <property type="project" value="TreeGrafter"/>
</dbReference>
<dbReference type="InterPro" id="IPR052407">
    <property type="entry name" value="BTB_POZ_domain_cont_9"/>
</dbReference>
<keyword evidence="3" id="KW-1185">Reference proteome</keyword>
<reference evidence="2" key="1">
    <citation type="submission" date="2022-03" db="EMBL/GenBank/DDBJ databases">
        <authorList>
            <person name="Alioto T."/>
            <person name="Alioto T."/>
            <person name="Gomez Garrido J."/>
        </authorList>
    </citation>
    <scope>NUCLEOTIDE SEQUENCE</scope>
</reference>
<name>A0AAD1RGW0_PELCU</name>
<evidence type="ECO:0000313" key="2">
    <source>
        <dbReference type="EMBL" id="CAH2253951.1"/>
    </source>
</evidence>
<proteinExistence type="predicted"/>
<accession>A0AAD1RGW0</accession>
<dbReference type="Gene3D" id="3.30.710.10">
    <property type="entry name" value="Potassium Channel Kv1.1, Chain A"/>
    <property type="match status" value="2"/>
</dbReference>
<dbReference type="Proteomes" id="UP001295444">
    <property type="component" value="Chromosome 02"/>
</dbReference>
<protein>
    <submittedName>
        <fullName evidence="2">BTB POZ domain-containing 9, partial</fullName>
    </submittedName>
</protein>
<evidence type="ECO:0000313" key="3">
    <source>
        <dbReference type="Proteomes" id="UP001295444"/>
    </source>
</evidence>
<dbReference type="InterPro" id="IPR000210">
    <property type="entry name" value="BTB/POZ_dom"/>
</dbReference>
<dbReference type="Pfam" id="PF07707">
    <property type="entry name" value="BACK"/>
    <property type="match status" value="1"/>
</dbReference>
<dbReference type="AlphaFoldDB" id="A0AAD1RGW0"/>
<dbReference type="GO" id="GO:0050804">
    <property type="term" value="P:modulation of chemical synaptic transmission"/>
    <property type="evidence" value="ECO:0007669"/>
    <property type="project" value="TreeGrafter"/>
</dbReference>
<dbReference type="GO" id="GO:0048512">
    <property type="term" value="P:circadian behavior"/>
    <property type="evidence" value="ECO:0007669"/>
    <property type="project" value="TreeGrafter"/>
</dbReference>
<dbReference type="PANTHER" id="PTHR46306">
    <property type="entry name" value="BTB/POZ DOMAIN-CONTAINING PROTEIN 9"/>
    <property type="match status" value="1"/>
</dbReference>
<organism evidence="2 3">
    <name type="scientific">Pelobates cultripes</name>
    <name type="common">Western spadefoot toad</name>
    <dbReference type="NCBI Taxonomy" id="61616"/>
    <lineage>
        <taxon>Eukaryota</taxon>
        <taxon>Metazoa</taxon>
        <taxon>Chordata</taxon>
        <taxon>Craniata</taxon>
        <taxon>Vertebrata</taxon>
        <taxon>Euteleostomi</taxon>
        <taxon>Amphibia</taxon>
        <taxon>Batrachia</taxon>
        <taxon>Anura</taxon>
        <taxon>Pelobatoidea</taxon>
        <taxon>Pelobatidae</taxon>
        <taxon>Pelobates</taxon>
    </lineage>
</organism>
<dbReference type="SMART" id="SM00875">
    <property type="entry name" value="BACK"/>
    <property type="match status" value="1"/>
</dbReference>
<dbReference type="SUPFAM" id="SSF54695">
    <property type="entry name" value="POZ domain"/>
    <property type="match status" value="1"/>
</dbReference>
<dbReference type="PANTHER" id="PTHR46306:SF1">
    <property type="entry name" value="BTB_POZ DOMAIN-CONTAINING PROTEIN 9"/>
    <property type="match status" value="1"/>
</dbReference>